<dbReference type="GO" id="GO:1903785">
    <property type="term" value="P:L-valine transmembrane transport"/>
    <property type="evidence" value="ECO:0007669"/>
    <property type="project" value="TreeGrafter"/>
</dbReference>
<organism evidence="9">
    <name type="scientific">Curvibacter symbiont subsp. Hydra magnipapillata</name>
    <dbReference type="NCBI Taxonomy" id="667019"/>
    <lineage>
        <taxon>Bacteria</taxon>
        <taxon>Pseudomonadati</taxon>
        <taxon>Pseudomonadota</taxon>
        <taxon>Betaproteobacteria</taxon>
        <taxon>Burkholderiales</taxon>
        <taxon>Comamonadaceae</taxon>
        <taxon>Curvibacter</taxon>
    </lineage>
</organism>
<name>C9YD73_CURXX</name>
<dbReference type="Pfam" id="PF03591">
    <property type="entry name" value="AzlC"/>
    <property type="match status" value="1"/>
</dbReference>
<protein>
    <recommendedName>
        <fullName evidence="10">AzlC family protein</fullName>
    </recommendedName>
</protein>
<dbReference type="PANTHER" id="PTHR34979:SF1">
    <property type="entry name" value="INNER MEMBRANE PROTEIN YGAZ"/>
    <property type="match status" value="1"/>
</dbReference>
<evidence type="ECO:0000256" key="8">
    <source>
        <dbReference type="SAM" id="Phobius"/>
    </source>
</evidence>
<dbReference type="AlphaFoldDB" id="C9YD73"/>
<evidence type="ECO:0000256" key="7">
    <source>
        <dbReference type="ARBA" id="ARBA00023136"/>
    </source>
</evidence>
<feature type="transmembrane region" description="Helical" evidence="8">
    <location>
        <begin position="74"/>
        <end position="95"/>
    </location>
</feature>
<feature type="transmembrane region" description="Helical" evidence="8">
    <location>
        <begin position="172"/>
        <end position="190"/>
    </location>
</feature>
<feature type="transmembrane region" description="Helical" evidence="8">
    <location>
        <begin position="210"/>
        <end position="231"/>
    </location>
</feature>
<comment type="similarity">
    <text evidence="2">Belongs to the AzlC family.</text>
</comment>
<evidence type="ECO:0000256" key="3">
    <source>
        <dbReference type="ARBA" id="ARBA00022448"/>
    </source>
</evidence>
<evidence type="ECO:0000313" key="9">
    <source>
        <dbReference type="EMBL" id="CBA31032.1"/>
    </source>
</evidence>
<comment type="subcellular location">
    <subcellularLocation>
        <location evidence="1">Cell membrane</location>
        <topology evidence="1">Multi-pass membrane protein</topology>
    </subcellularLocation>
</comment>
<dbReference type="PANTHER" id="PTHR34979">
    <property type="entry name" value="INNER MEMBRANE PROTEIN YGAZ"/>
    <property type="match status" value="1"/>
</dbReference>
<dbReference type="InterPro" id="IPR011606">
    <property type="entry name" value="Brnchd-chn_aa_trnsp_permease"/>
</dbReference>
<accession>C9YD73</accession>
<gene>
    <name evidence="9" type="ORF">Csp_C26520</name>
</gene>
<dbReference type="EMBL" id="FN543105">
    <property type="protein sequence ID" value="CBA31032.1"/>
    <property type="molecule type" value="Genomic_DNA"/>
</dbReference>
<keyword evidence="5 8" id="KW-0812">Transmembrane</keyword>
<keyword evidence="3" id="KW-0813">Transport</keyword>
<evidence type="ECO:0000256" key="5">
    <source>
        <dbReference type="ARBA" id="ARBA00022692"/>
    </source>
</evidence>
<feature type="transmembrane region" description="Helical" evidence="8">
    <location>
        <begin position="20"/>
        <end position="39"/>
    </location>
</feature>
<keyword evidence="7 8" id="KW-0472">Membrane</keyword>
<evidence type="ECO:0000256" key="4">
    <source>
        <dbReference type="ARBA" id="ARBA00022475"/>
    </source>
</evidence>
<evidence type="ECO:0000256" key="2">
    <source>
        <dbReference type="ARBA" id="ARBA00010735"/>
    </source>
</evidence>
<evidence type="ECO:0000256" key="6">
    <source>
        <dbReference type="ARBA" id="ARBA00022989"/>
    </source>
</evidence>
<dbReference type="GO" id="GO:0005886">
    <property type="term" value="C:plasma membrane"/>
    <property type="evidence" value="ECO:0007669"/>
    <property type="project" value="UniProtKB-SubCell"/>
</dbReference>
<evidence type="ECO:0000256" key="1">
    <source>
        <dbReference type="ARBA" id="ARBA00004651"/>
    </source>
</evidence>
<keyword evidence="6 8" id="KW-1133">Transmembrane helix</keyword>
<keyword evidence="4" id="KW-1003">Cell membrane</keyword>
<reference evidence="9" key="1">
    <citation type="journal article" date="2010" name="Nature">
        <title>The Dynamic genome of Hydra.</title>
        <authorList>
            <person name="Chapman J.A."/>
            <person name="Kirkness E.F."/>
            <person name="Simakov O."/>
            <person name="Hampson S.E."/>
            <person name="Mitros T."/>
            <person name="Weinmaier T."/>
            <person name="Rattei T."/>
            <person name="Balasubramanian P.G."/>
            <person name="Borman J."/>
            <person name="Busam D."/>
            <person name="Disbennett K."/>
            <person name="Pfannkoch C."/>
            <person name="Sumin N."/>
            <person name="Sutton G."/>
            <person name="Viswanathan L."/>
            <person name="Walenz B."/>
            <person name="Goodstein D.M."/>
            <person name="Hellsten U."/>
            <person name="Kawashima T."/>
            <person name="Prochnik S.E."/>
            <person name="Putnam N.H."/>
            <person name="Shu S."/>
            <person name="Blumberg B."/>
            <person name="Dana C.E."/>
            <person name="Gee L."/>
            <person name="Kibler D.F."/>
            <person name="Law L."/>
            <person name="Lindgens D."/>
            <person name="Martinez D.E."/>
            <person name="Peng J."/>
            <person name="Wigge P.A."/>
            <person name="Bertulat B."/>
            <person name="Guder C."/>
            <person name="Nakamura Y."/>
            <person name="Ozbek S."/>
            <person name="Watanabe H."/>
            <person name="Khalturin K."/>
            <person name="Hemmrich G."/>
            <person name="Franke A."/>
            <person name="Augustin R."/>
            <person name="Fraune S."/>
            <person name="Hayakawa E."/>
            <person name="Hayakawa S."/>
            <person name="Hirose M."/>
            <person name="Hwang J."/>
            <person name="Ikeo K."/>
            <person name="Nishimiya-Fujisawa C."/>
            <person name="Ogura A."/>
            <person name="Takahashi T."/>
            <person name="Steinmetz P.R."/>
            <person name="Zhang X."/>
            <person name="Aufschnaiter R."/>
            <person name="Eder M.K."/>
            <person name="Gorny A.K."/>
            <person name="Salvenmoser W."/>
            <person name="Heimberg A.M."/>
            <person name="Wheeler B.M."/>
            <person name="Peterson K.J."/>
            <person name="Boettger A."/>
            <person name="Tischler P."/>
            <person name="Wolf A."/>
            <person name="Gojobori T."/>
            <person name="Remington K.A."/>
            <person name="Strausberg R.L."/>
            <person name="Venter J."/>
            <person name="Technau U."/>
            <person name="Hobmayer B."/>
            <person name="Bosch T.C."/>
            <person name="Holstein T.W."/>
            <person name="Fujisawa T."/>
            <person name="Bode H.R."/>
            <person name="David C.N."/>
            <person name="Rokhsar D.S."/>
            <person name="Steele R.E."/>
        </authorList>
    </citation>
    <scope>NUCLEOTIDE SEQUENCE</scope>
</reference>
<proteinExistence type="inferred from homology"/>
<evidence type="ECO:0008006" key="10">
    <source>
        <dbReference type="Google" id="ProtNLM"/>
    </source>
</evidence>
<sequence>MFFLAENRRHPEFHRGFADMAGLAPGIAAWGLMTGVAMVKSGLSTVEALLMATTVFAGSSQLAAMPLIQAGAPMWVILATGFCVNLRFVVFSAHLRPYLMHLPRWQRLVTSYLSADLTYCVVHQALSPTRRQHGRAHSTDGLSGRQRRHQLGELGHEQCGGRDSGQLCPTSWGLSFASILAMVGMLASLANTRMRWYLPGWQDLRRWPPLLALKLNILVAIAAAVTVCCSWKRAFLQLPKNGGWRDGQLVGEHRCMDGAHHPGAGLCDRGRALVFLHF</sequence>
<feature type="transmembrane region" description="Helical" evidence="8">
    <location>
        <begin position="48"/>
        <end position="68"/>
    </location>
</feature>